<reference evidence="3 4" key="1">
    <citation type="journal article" date="2019" name="Int. J. Syst. Evol. Microbiol.">
        <title>The Global Catalogue of Microorganisms (GCM) 10K type strain sequencing project: providing services to taxonomists for standard genome sequencing and annotation.</title>
        <authorList>
            <consortium name="The Broad Institute Genomics Platform"/>
            <consortium name="The Broad Institute Genome Sequencing Center for Infectious Disease"/>
            <person name="Wu L."/>
            <person name="Ma J."/>
        </authorList>
    </citation>
    <scope>NUCLEOTIDE SEQUENCE [LARGE SCALE GENOMIC DNA]</scope>
    <source>
        <strain evidence="3 4">JCM 17504</strain>
    </source>
</reference>
<protein>
    <recommendedName>
        <fullName evidence="2">DUF7260 domain-containing protein</fullName>
    </recommendedName>
</protein>
<feature type="domain" description="DUF7260" evidence="2">
    <location>
        <begin position="2"/>
        <end position="217"/>
    </location>
</feature>
<evidence type="ECO:0000313" key="4">
    <source>
        <dbReference type="Proteomes" id="UP001501729"/>
    </source>
</evidence>
<comment type="caution">
    <text evidence="3">The sequence shown here is derived from an EMBL/GenBank/DDBJ whole genome shotgun (WGS) entry which is preliminary data.</text>
</comment>
<evidence type="ECO:0000313" key="3">
    <source>
        <dbReference type="EMBL" id="GAA5064935.1"/>
    </source>
</evidence>
<accession>A0AAV3URK4</accession>
<evidence type="ECO:0000256" key="1">
    <source>
        <dbReference type="SAM" id="MobiDB-lite"/>
    </source>
</evidence>
<dbReference type="Proteomes" id="UP001501729">
    <property type="component" value="Unassembled WGS sequence"/>
</dbReference>
<proteinExistence type="predicted"/>
<dbReference type="EMBL" id="BAABKX010000030">
    <property type="protein sequence ID" value="GAA5064935.1"/>
    <property type="molecule type" value="Genomic_DNA"/>
</dbReference>
<feature type="compositionally biased region" description="Low complexity" evidence="1">
    <location>
        <begin position="35"/>
        <end position="45"/>
    </location>
</feature>
<dbReference type="AlphaFoldDB" id="A0AAV3URK4"/>
<feature type="region of interest" description="Disordered" evidence="1">
    <location>
        <begin position="20"/>
        <end position="45"/>
    </location>
</feature>
<sequence length="246" mass="27767">MREESRIKAEIHAFEDFLDRLNEDPPQPYRTDGGTKPTTLQTQTPTTTASLDAVQTAYQETVLAVDHWEEAYGKETTGESIANEFGPDVAAGLAGGVETWTSLLWNQLRAETTDSIETRRRCHQTVVAERQRIESLSDSLAVSGDELARIERADYPFDDRSDRLSAIQHQLEWLAEEEQEHLRQYERSKTDLLSTLVYADLDTDFPGLAAIATAQDIRDSIEVRHWGGMIQSNSANLPFQAREEIN</sequence>
<keyword evidence="4" id="KW-1185">Reference proteome</keyword>
<gene>
    <name evidence="3" type="ORF">GCM10025751_55190</name>
</gene>
<dbReference type="InterPro" id="IPR055684">
    <property type="entry name" value="DUF7260"/>
</dbReference>
<name>A0AAV3URK4_9EURY</name>
<evidence type="ECO:0000259" key="2">
    <source>
        <dbReference type="Pfam" id="PF23921"/>
    </source>
</evidence>
<organism evidence="3 4">
    <name type="scientific">Haladaptatus pallidirubidus</name>
    <dbReference type="NCBI Taxonomy" id="1008152"/>
    <lineage>
        <taxon>Archaea</taxon>
        <taxon>Methanobacteriati</taxon>
        <taxon>Methanobacteriota</taxon>
        <taxon>Stenosarchaea group</taxon>
        <taxon>Halobacteria</taxon>
        <taxon>Halobacteriales</taxon>
        <taxon>Haladaptataceae</taxon>
        <taxon>Haladaptatus</taxon>
    </lineage>
</organism>
<dbReference type="Pfam" id="PF23921">
    <property type="entry name" value="DUF7260"/>
    <property type="match status" value="1"/>
</dbReference>